<organism evidence="1 2">
    <name type="scientific">Mycteria americana</name>
    <name type="common">Wood stork</name>
    <dbReference type="NCBI Taxonomy" id="33587"/>
    <lineage>
        <taxon>Eukaryota</taxon>
        <taxon>Metazoa</taxon>
        <taxon>Chordata</taxon>
        <taxon>Craniata</taxon>
        <taxon>Vertebrata</taxon>
        <taxon>Euteleostomi</taxon>
        <taxon>Archelosauria</taxon>
        <taxon>Archosauria</taxon>
        <taxon>Dinosauria</taxon>
        <taxon>Saurischia</taxon>
        <taxon>Theropoda</taxon>
        <taxon>Coelurosauria</taxon>
        <taxon>Aves</taxon>
        <taxon>Neognathae</taxon>
        <taxon>Neoaves</taxon>
        <taxon>Aequornithes</taxon>
        <taxon>Ciconiiformes</taxon>
        <taxon>Ciconiidae</taxon>
        <taxon>Mycteria</taxon>
    </lineage>
</organism>
<reference evidence="1 2" key="1">
    <citation type="journal article" date="2023" name="J. Hered.">
        <title>Chromosome-level genome of the wood stork (Mycteria americana) provides insight into avian chromosome evolution.</title>
        <authorList>
            <person name="Flamio R. Jr."/>
            <person name="Ramstad K.M."/>
        </authorList>
    </citation>
    <scope>NUCLEOTIDE SEQUENCE [LARGE SCALE GENOMIC DNA]</scope>
    <source>
        <strain evidence="1">JAX WOST 10</strain>
    </source>
</reference>
<dbReference type="EMBL" id="JAUNZN010000002">
    <property type="protein sequence ID" value="KAK4826010.1"/>
    <property type="molecule type" value="Genomic_DNA"/>
</dbReference>
<dbReference type="AlphaFoldDB" id="A0AAN7S2I0"/>
<name>A0AAN7S2I0_MYCAM</name>
<evidence type="ECO:0000313" key="1">
    <source>
        <dbReference type="EMBL" id="KAK4826010.1"/>
    </source>
</evidence>
<protein>
    <recommendedName>
        <fullName evidence="3">Rna-directed dna polymerase from mobile element jockey-like</fullName>
    </recommendedName>
</protein>
<gene>
    <name evidence="1" type="ORF">QYF61_003783</name>
</gene>
<evidence type="ECO:0000313" key="2">
    <source>
        <dbReference type="Proteomes" id="UP001333110"/>
    </source>
</evidence>
<proteinExistence type="predicted"/>
<sequence>MEKLVGNSQHGLTKGKCLANLTALRDEMPGSEDKGRAVDIIYLHFSKAFNTVSHKMLASKLGHYGTQPPELEDRDGEQNEAPVIQWEMVSDLLHHLDIDKSMGPDGIHTRVLRELVEVFTKPLSILYQQSWLTGEVPVDWRLAHVMPMYKKGQKEHLGSTTGLSA</sequence>
<keyword evidence="2" id="KW-1185">Reference proteome</keyword>
<evidence type="ECO:0008006" key="3">
    <source>
        <dbReference type="Google" id="ProtNLM"/>
    </source>
</evidence>
<comment type="caution">
    <text evidence="1">The sequence shown here is derived from an EMBL/GenBank/DDBJ whole genome shotgun (WGS) entry which is preliminary data.</text>
</comment>
<dbReference type="Proteomes" id="UP001333110">
    <property type="component" value="Unassembled WGS sequence"/>
</dbReference>
<accession>A0AAN7S2I0</accession>
<dbReference type="PANTHER" id="PTHR33332">
    <property type="entry name" value="REVERSE TRANSCRIPTASE DOMAIN-CONTAINING PROTEIN"/>
    <property type="match status" value="1"/>
</dbReference>